<evidence type="ECO:0000313" key="1">
    <source>
        <dbReference type="EMBL" id="AZI75864.1"/>
    </source>
</evidence>
<organism evidence="1 2">
    <name type="scientific">Sulfolobales Beppu filamentous virus 3</name>
    <dbReference type="NCBI Taxonomy" id="2493124"/>
    <lineage>
        <taxon>Viruses</taxon>
        <taxon>Adnaviria</taxon>
        <taxon>Zilligvirae</taxon>
        <taxon>Taleaviricota</taxon>
        <taxon>Tokiviricetes</taxon>
        <taxon>Ligamenvirales</taxon>
        <taxon>Lipothrixviridae</taxon>
        <taxon>Deltalipothrixvirus</taxon>
        <taxon>Deltalipothrixvirus beppuense</taxon>
        <taxon>Deltalipothrixvirus SBFV3</taxon>
    </lineage>
</organism>
<sequence length="342" mass="36988">MECRKLSGSKPAYSITVDELRQYAEMGYIKKAYGNIEGFVFAITKPRKTPSLTRKINNILRKKIDPITKYKLLNEVKEITVEVRKNQIQNIQSLVYALYHAYTGTNPGVVTSSYSKYITLITSTGTTVVPSNQYTISYYTSSGGTWLFQAVDPSTNSYTSSQQQLTTTSSTFNINIATGSLSLSKSSNEELAINWIINSNITGITIYVGFPSISVIYGASAGGTLGCASGLPGGCGTSCSTNISNQTGVTFVSTQLALDFINNGYGAGSSFWSNFIYYSGTTMYFVGAVNGASQYLWIGSPGGGYGWSGCHCCCSGDLYIQYYQPSAPPNNACIWVGVQVTW</sequence>
<keyword evidence="2" id="KW-1185">Reference proteome</keyword>
<protein>
    <submittedName>
        <fullName evidence="1">Uncharacterized protein</fullName>
    </submittedName>
</protein>
<dbReference type="EMBL" id="MK064564">
    <property type="protein sequence ID" value="AZI75864.1"/>
    <property type="molecule type" value="Genomic_DNA"/>
</dbReference>
<accession>A0A3Q8Q9B9</accession>
<evidence type="ECO:0000313" key="2">
    <source>
        <dbReference type="Proteomes" id="UP000269193"/>
    </source>
</evidence>
<dbReference type="Proteomes" id="UP000269193">
    <property type="component" value="Segment"/>
</dbReference>
<name>A0A3Q8Q9B9_9VIRU</name>
<gene>
    <name evidence="1" type="ORF">SBFV3_gp29</name>
</gene>
<reference evidence="1 2" key="1">
    <citation type="journal article" date="2018" name="Environ. Microbiol.">
        <title>New archaeal viruses discovered by metagenomic analysis of viral communities in enrichment cultures.</title>
        <authorList>
            <person name="Liu Y."/>
            <person name="Brandt D."/>
            <person name="Ishino S."/>
            <person name="Ishino Y."/>
            <person name="Koonin E.V."/>
            <person name="Kalinowski J."/>
            <person name="Krupovic M."/>
            <person name="Prangishvili D."/>
        </authorList>
    </citation>
    <scope>NUCLEOTIDE SEQUENCE [LARGE SCALE GENOMIC DNA]</scope>
</reference>
<proteinExistence type="predicted"/>